<feature type="binding site" description="in other chain" evidence="13 17">
    <location>
        <position position="317"/>
    </location>
    <ligand>
        <name>K(+)</name>
        <dbReference type="ChEBI" id="CHEBI:29103"/>
        <note>ligand shared between two tetrameric partners</note>
    </ligand>
</feature>
<evidence type="ECO:0000256" key="16">
    <source>
        <dbReference type="PIRSR" id="PIRSR000130-3"/>
    </source>
</evidence>
<feature type="binding site" evidence="13 15">
    <location>
        <position position="315"/>
    </location>
    <ligand>
        <name>IMP</name>
        <dbReference type="ChEBI" id="CHEBI:58053"/>
    </ligand>
</feature>
<dbReference type="PIRSF" id="PIRSF000130">
    <property type="entry name" value="IMPDH"/>
    <property type="match status" value="1"/>
</dbReference>
<dbReference type="Proteomes" id="UP000553034">
    <property type="component" value="Unassembled WGS sequence"/>
</dbReference>
<evidence type="ECO:0000313" key="23">
    <source>
        <dbReference type="Proteomes" id="UP000553034"/>
    </source>
</evidence>
<comment type="function">
    <text evidence="13">Catalyzes the conversion of inosine 5'-phosphate (IMP) to xanthosine 5'-phosphate (XMP), the first committed and rate-limiting step in the de novo synthesis of guanine nucleotides, and therefore plays an important role in the regulation of cell growth.</text>
</comment>
<organism evidence="22 23">
    <name type="scientific">Mesonia hippocampi</name>
    <dbReference type="NCBI Taxonomy" id="1628250"/>
    <lineage>
        <taxon>Bacteria</taxon>
        <taxon>Pseudomonadati</taxon>
        <taxon>Bacteroidota</taxon>
        <taxon>Flavobacteriia</taxon>
        <taxon>Flavobacteriales</taxon>
        <taxon>Flavobacteriaceae</taxon>
        <taxon>Mesonia</taxon>
    </lineage>
</organism>
<keyword evidence="23" id="KW-1185">Reference proteome</keyword>
<feature type="active site" description="Proton acceptor" evidence="13 14">
    <location>
        <position position="413"/>
    </location>
</feature>
<keyword evidence="11 18" id="KW-0129">CBS domain</keyword>
<evidence type="ECO:0000256" key="10">
    <source>
        <dbReference type="ARBA" id="ARBA00023027"/>
    </source>
</evidence>
<feature type="binding site" evidence="13 15">
    <location>
        <begin position="373"/>
        <end position="374"/>
    </location>
    <ligand>
        <name>IMP</name>
        <dbReference type="ChEBI" id="CHEBI:58053"/>
    </ligand>
</feature>
<feature type="binding site" evidence="13">
    <location>
        <position position="484"/>
    </location>
    <ligand>
        <name>K(+)</name>
        <dbReference type="ChEBI" id="CHEBI:29103"/>
        <note>ligand shared between two tetrameric partners</note>
    </ligand>
</feature>
<feature type="binding site" evidence="13 15">
    <location>
        <position position="428"/>
    </location>
    <ligand>
        <name>IMP</name>
        <dbReference type="ChEBI" id="CHEBI:58053"/>
    </ligand>
</feature>
<dbReference type="Pfam" id="PF00571">
    <property type="entry name" value="CBS"/>
    <property type="match status" value="2"/>
</dbReference>
<feature type="binding site" evidence="13">
    <location>
        <position position="482"/>
    </location>
    <ligand>
        <name>K(+)</name>
        <dbReference type="ChEBI" id="CHEBI:29103"/>
        <note>ligand shared between two tetrameric partners</note>
    </ligand>
</feature>
<dbReference type="InterPro" id="IPR013785">
    <property type="entry name" value="Aldolase_TIM"/>
</dbReference>
<evidence type="ECO:0000256" key="2">
    <source>
        <dbReference type="ARBA" id="ARBA00005502"/>
    </source>
</evidence>
<dbReference type="Pfam" id="PF00478">
    <property type="entry name" value="IMPDH"/>
    <property type="match status" value="1"/>
</dbReference>
<dbReference type="SMART" id="SM01240">
    <property type="entry name" value="IMPDH"/>
    <property type="match status" value="1"/>
</dbReference>
<comment type="catalytic activity">
    <reaction evidence="12 13 20">
        <text>IMP + NAD(+) + H2O = XMP + NADH + H(+)</text>
        <dbReference type="Rhea" id="RHEA:11708"/>
        <dbReference type="ChEBI" id="CHEBI:15377"/>
        <dbReference type="ChEBI" id="CHEBI:15378"/>
        <dbReference type="ChEBI" id="CHEBI:57464"/>
        <dbReference type="ChEBI" id="CHEBI:57540"/>
        <dbReference type="ChEBI" id="CHEBI:57945"/>
        <dbReference type="ChEBI" id="CHEBI:58053"/>
        <dbReference type="EC" id="1.1.1.205"/>
    </reaction>
</comment>
<dbReference type="InterPro" id="IPR005990">
    <property type="entry name" value="IMP_DH"/>
</dbReference>
<dbReference type="InterPro" id="IPR046342">
    <property type="entry name" value="CBS_dom_sf"/>
</dbReference>
<evidence type="ECO:0000256" key="9">
    <source>
        <dbReference type="ARBA" id="ARBA00023002"/>
    </source>
</evidence>
<comment type="caution">
    <text evidence="13">Lacks conserved residue(s) required for the propagation of feature annotation.</text>
</comment>
<dbReference type="CDD" id="cd04601">
    <property type="entry name" value="CBS_pair_IMPDH"/>
    <property type="match status" value="1"/>
</dbReference>
<feature type="active site" description="Thioimidate intermediate" evidence="13 14">
    <location>
        <position position="317"/>
    </location>
</feature>
<accession>A0A840EL24</accession>
<keyword evidence="8 13" id="KW-0630">Potassium</keyword>
<evidence type="ECO:0000256" key="13">
    <source>
        <dbReference type="HAMAP-Rule" id="MF_01964"/>
    </source>
</evidence>
<keyword evidence="9 13" id="KW-0560">Oxidoreductase</keyword>
<evidence type="ECO:0000256" key="1">
    <source>
        <dbReference type="ARBA" id="ARBA00001958"/>
    </source>
</evidence>
<evidence type="ECO:0000313" key="22">
    <source>
        <dbReference type="EMBL" id="MBB4118828.1"/>
    </source>
</evidence>
<evidence type="ECO:0000256" key="12">
    <source>
        <dbReference type="ARBA" id="ARBA00048028"/>
    </source>
</evidence>
<dbReference type="InterPro" id="IPR000644">
    <property type="entry name" value="CBS_dom"/>
</dbReference>
<reference evidence="22 23" key="1">
    <citation type="submission" date="2020-08" db="EMBL/GenBank/DDBJ databases">
        <title>Genomic Encyclopedia of Type Strains, Phase IV (KMG-IV): sequencing the most valuable type-strain genomes for metagenomic binning, comparative biology and taxonomic classification.</title>
        <authorList>
            <person name="Goeker M."/>
        </authorList>
    </citation>
    <scope>NUCLEOTIDE SEQUENCE [LARGE SCALE GENOMIC DNA]</scope>
    <source>
        <strain evidence="22 23">DSM 29568</strain>
    </source>
</reference>
<dbReference type="GO" id="GO:0046872">
    <property type="term" value="F:metal ion binding"/>
    <property type="evidence" value="ECO:0007669"/>
    <property type="project" value="UniProtKB-UniRule"/>
</dbReference>
<name>A0A840EL24_9FLAO</name>
<dbReference type="Gene3D" id="3.20.20.70">
    <property type="entry name" value="Aldolase class I"/>
    <property type="match status" value="1"/>
</dbReference>
<keyword evidence="10 13" id="KW-0520">NAD</keyword>
<evidence type="ECO:0000256" key="15">
    <source>
        <dbReference type="PIRSR" id="PIRSR000130-2"/>
    </source>
</evidence>
<gene>
    <name evidence="13" type="primary">guaB</name>
    <name evidence="22" type="ORF">GGR32_001119</name>
</gene>
<dbReference type="UniPathway" id="UPA00601">
    <property type="reaction ID" value="UER00295"/>
</dbReference>
<keyword evidence="4 13" id="KW-0479">Metal-binding</keyword>
<dbReference type="EC" id="1.1.1.205" evidence="13 20"/>
<dbReference type="GO" id="GO:0006177">
    <property type="term" value="P:GMP biosynthetic process"/>
    <property type="evidence" value="ECO:0007669"/>
    <property type="project" value="UniProtKB-UniRule"/>
</dbReference>
<keyword evidence="7 13" id="KW-0658">Purine biosynthesis</keyword>
<evidence type="ECO:0000256" key="14">
    <source>
        <dbReference type="PIRSR" id="PIRSR000130-1"/>
    </source>
</evidence>
<dbReference type="AlphaFoldDB" id="A0A840EL24"/>
<feature type="domain" description="CBS" evidence="21">
    <location>
        <begin position="106"/>
        <end position="164"/>
    </location>
</feature>
<feature type="binding site" evidence="13 16">
    <location>
        <begin position="310"/>
        <end position="312"/>
    </location>
    <ligand>
        <name>NAD(+)</name>
        <dbReference type="ChEBI" id="CHEBI:57540"/>
    </ligand>
</feature>
<dbReference type="GO" id="GO:0000166">
    <property type="term" value="F:nucleotide binding"/>
    <property type="evidence" value="ECO:0007669"/>
    <property type="project" value="UniProtKB-UniRule"/>
</dbReference>
<dbReference type="SMART" id="SM00116">
    <property type="entry name" value="CBS"/>
    <property type="match status" value="2"/>
</dbReference>
<comment type="pathway">
    <text evidence="13 20">Purine metabolism; XMP biosynthesis via de novo pathway; XMP from IMP: step 1/1.</text>
</comment>
<keyword evidence="6 13" id="KW-0332">GMP biosynthesis</keyword>
<comment type="similarity">
    <text evidence="2 13 19">Belongs to the IMPDH/GMPR family.</text>
</comment>
<evidence type="ECO:0000256" key="6">
    <source>
        <dbReference type="ARBA" id="ARBA00022749"/>
    </source>
</evidence>
<dbReference type="CDD" id="cd00381">
    <property type="entry name" value="IMPDH"/>
    <property type="match status" value="1"/>
</dbReference>
<evidence type="ECO:0000256" key="11">
    <source>
        <dbReference type="ARBA" id="ARBA00023122"/>
    </source>
</evidence>
<dbReference type="PROSITE" id="PS51371">
    <property type="entry name" value="CBS"/>
    <property type="match status" value="2"/>
</dbReference>
<feature type="binding site" evidence="13">
    <location>
        <position position="483"/>
    </location>
    <ligand>
        <name>K(+)</name>
        <dbReference type="ChEBI" id="CHEBI:29103"/>
        <note>ligand shared between two tetrameric partners</note>
    </ligand>
</feature>
<evidence type="ECO:0000256" key="19">
    <source>
        <dbReference type="RuleBase" id="RU003927"/>
    </source>
</evidence>
<comment type="caution">
    <text evidence="22">The sequence shown here is derived from an EMBL/GenBank/DDBJ whole genome shotgun (WGS) entry which is preliminary data.</text>
</comment>
<dbReference type="SUPFAM" id="SSF54631">
    <property type="entry name" value="CBS-domain pair"/>
    <property type="match status" value="1"/>
</dbReference>
<protein>
    <recommendedName>
        <fullName evidence="13 20">Inosine-5'-monophosphate dehydrogenase</fullName>
        <shortName evidence="13">IMP dehydrogenase</shortName>
        <shortName evidence="13">IMPD</shortName>
        <shortName evidence="13">IMPDH</shortName>
        <ecNumber evidence="13 20">1.1.1.205</ecNumber>
    </recommendedName>
</protein>
<evidence type="ECO:0000256" key="4">
    <source>
        <dbReference type="ARBA" id="ARBA00022723"/>
    </source>
</evidence>
<evidence type="ECO:0000256" key="8">
    <source>
        <dbReference type="ARBA" id="ARBA00022958"/>
    </source>
</evidence>
<dbReference type="HAMAP" id="MF_01964">
    <property type="entry name" value="IMPDH"/>
    <property type="match status" value="1"/>
</dbReference>
<evidence type="ECO:0000256" key="3">
    <source>
        <dbReference type="ARBA" id="ARBA00011881"/>
    </source>
</evidence>
<comment type="activity regulation">
    <text evidence="13">Mycophenolic acid (MPA) is a non-competitive inhibitor that prevents formation of the closed enzyme conformation by binding to the same site as the amobile flap. In contrast, mizoribine monophosphate (MZP) is a competitive inhibitor that induces the closed conformation. MPA is a potent inhibitor of mammalian IMPDHs but a poor inhibitor of the bacterial enzymes. MZP is a more potent inhibitor of bacterial IMPDH.</text>
</comment>
<evidence type="ECO:0000256" key="17">
    <source>
        <dbReference type="PIRSR" id="PIRSR000130-4"/>
    </source>
</evidence>
<keyword evidence="5" id="KW-0677">Repeat</keyword>
<feature type="binding site" evidence="13">
    <location>
        <position position="260"/>
    </location>
    <ligand>
        <name>NAD(+)</name>
        <dbReference type="ChEBI" id="CHEBI:57540"/>
    </ligand>
</feature>
<dbReference type="PROSITE" id="PS00487">
    <property type="entry name" value="IMP_DH_GMP_RED"/>
    <property type="match status" value="1"/>
</dbReference>
<dbReference type="NCBIfam" id="TIGR01302">
    <property type="entry name" value="IMP_dehydrog"/>
    <property type="match status" value="1"/>
</dbReference>
<dbReference type="FunFam" id="3.20.20.70:FF:000003">
    <property type="entry name" value="GMP reductase"/>
    <property type="match status" value="1"/>
</dbReference>
<comment type="subunit">
    <text evidence="3 13">Homotetramer.</text>
</comment>
<evidence type="ECO:0000256" key="20">
    <source>
        <dbReference type="RuleBase" id="RU003928"/>
    </source>
</evidence>
<dbReference type="EMBL" id="JACIFO010000004">
    <property type="protein sequence ID" value="MBB4118828.1"/>
    <property type="molecule type" value="Genomic_DNA"/>
</dbReference>
<dbReference type="InterPro" id="IPR001093">
    <property type="entry name" value="IMP_DH_GMPRt"/>
</dbReference>
<sequence>MYAIKSLIAMTAHQNKIIGEGLTYDDVLLIPAYSEVLPREVNITTKFTKNISLNVPIVSAAMDTVTESRMAIAIAREGGIGVLHKNMTIEQQALKVRRVKRAESGMIIDPVTLAENALVKDAKTAMKEHSIGGIPIVDKNKKLIGIVTNRDLRFEKNLQRPITEIMTAKSLVTASEGTSLSDAEEILQQHKIEKLPVVNSDYQLVGLITFRDITKLTQKPIANKDQYGRLRVAAAIGVTADAVDRAEALINAGVDAIIIDTAHGHTKGVVQVLKTIKEKYKNIDVVVGNIATPEAAKYLVEAGADAVKVGIGPGSICTTRVVAGVGFPQFSAVLEVADAIKGSGVPVIADGGIRYTGDIPKALAAGADCVMLGSLLAGTKESPGETIIYEGRKFKSYRGMGSVEAMEKGSKDRYFQDVEDDIKKLVPEGIVGRVPYKGELYESMTQFIGGLRAGMGYCGAKDIESMKSNAKFIKITASGINESHPHDVTITNEAPNYSR</sequence>
<evidence type="ECO:0000259" key="21">
    <source>
        <dbReference type="PROSITE" id="PS51371"/>
    </source>
</evidence>
<feature type="binding site" evidence="13 15">
    <location>
        <begin position="397"/>
        <end position="401"/>
    </location>
    <ligand>
        <name>IMP</name>
        <dbReference type="ChEBI" id="CHEBI:58053"/>
    </ligand>
</feature>
<evidence type="ECO:0000256" key="7">
    <source>
        <dbReference type="ARBA" id="ARBA00022755"/>
    </source>
</evidence>
<evidence type="ECO:0000256" key="5">
    <source>
        <dbReference type="ARBA" id="ARBA00022737"/>
    </source>
</evidence>
<comment type="cofactor">
    <cofactor evidence="1 13">
        <name>K(+)</name>
        <dbReference type="ChEBI" id="CHEBI:29103"/>
    </cofactor>
</comment>
<dbReference type="PANTHER" id="PTHR11911:SF111">
    <property type="entry name" value="INOSINE-5'-MONOPHOSPHATE DEHYDROGENASE"/>
    <property type="match status" value="1"/>
</dbReference>
<dbReference type="GO" id="GO:0006183">
    <property type="term" value="P:GTP biosynthetic process"/>
    <property type="evidence" value="ECO:0007669"/>
    <property type="project" value="TreeGrafter"/>
</dbReference>
<dbReference type="PANTHER" id="PTHR11911">
    <property type="entry name" value="INOSINE-5-MONOPHOSPHATE DEHYDROGENASE RELATED"/>
    <property type="match status" value="1"/>
</dbReference>
<proteinExistence type="inferred from homology"/>
<feature type="binding site" description="in other chain" evidence="13 17">
    <location>
        <position position="312"/>
    </location>
    <ligand>
        <name>K(+)</name>
        <dbReference type="ChEBI" id="CHEBI:29103"/>
        <note>ligand shared between two tetrameric partners</note>
    </ligand>
</feature>
<dbReference type="SUPFAM" id="SSF51412">
    <property type="entry name" value="Inosine monophosphate dehydrogenase (IMPDH)"/>
    <property type="match status" value="1"/>
</dbReference>
<feature type="binding site" description="in other chain" evidence="13 17">
    <location>
        <position position="314"/>
    </location>
    <ligand>
        <name>K(+)</name>
        <dbReference type="ChEBI" id="CHEBI:29103"/>
        <note>ligand shared between two tetrameric partners</note>
    </ligand>
</feature>
<feature type="binding site" evidence="13 15">
    <location>
        <begin position="350"/>
        <end position="352"/>
    </location>
    <ligand>
        <name>IMP</name>
        <dbReference type="ChEBI" id="CHEBI:58053"/>
    </ligand>
</feature>
<evidence type="ECO:0000256" key="18">
    <source>
        <dbReference type="PROSITE-ProRule" id="PRU00703"/>
    </source>
</evidence>
<dbReference type="GO" id="GO:0003938">
    <property type="term" value="F:IMP dehydrogenase activity"/>
    <property type="evidence" value="ECO:0007669"/>
    <property type="project" value="UniProtKB-UniRule"/>
</dbReference>
<dbReference type="InterPro" id="IPR015875">
    <property type="entry name" value="IMP_DH/GMP_Rdtase_CS"/>
</dbReference>
<feature type="domain" description="CBS" evidence="21">
    <location>
        <begin position="166"/>
        <end position="223"/>
    </location>
</feature>
<feature type="binding site" evidence="16">
    <location>
        <begin position="260"/>
        <end position="262"/>
    </location>
    <ligand>
        <name>NAD(+)</name>
        <dbReference type="ChEBI" id="CHEBI:57540"/>
    </ligand>
</feature>